<gene>
    <name evidence="1" type="ORF">FEK35_19835</name>
</gene>
<comment type="caution">
    <text evidence="1">The sequence shown here is derived from an EMBL/GenBank/DDBJ whole genome shotgun (WGS) entry which is preliminary data.</text>
</comment>
<dbReference type="AlphaFoldDB" id="A0A5R8PA48"/>
<evidence type="ECO:0000313" key="2">
    <source>
        <dbReference type="Proteomes" id="UP000308349"/>
    </source>
</evidence>
<dbReference type="Proteomes" id="UP000308349">
    <property type="component" value="Unassembled WGS sequence"/>
</dbReference>
<dbReference type="RefSeq" id="WP_138457436.1">
    <property type="nucleotide sequence ID" value="NZ_VBUU01000022.1"/>
</dbReference>
<dbReference type="OrthoDB" id="3213425at2"/>
<accession>A0A5R8PA48</accession>
<dbReference type="SUPFAM" id="SSF48452">
    <property type="entry name" value="TPR-like"/>
    <property type="match status" value="1"/>
</dbReference>
<reference evidence="1 2" key="1">
    <citation type="submission" date="2019-05" db="EMBL/GenBank/DDBJ databases">
        <title>Genomes sequences of two Nocardia cyriacigeorgica environmental isolates, type strains Nocardia asteroides ATCC 19247 and Nocardia cyriacigeorgica DSM 44484.</title>
        <authorList>
            <person name="Vautrin F."/>
            <person name="Bergeron E."/>
            <person name="Dubost A."/>
            <person name="Abrouk D."/>
            <person name="Rodriguez Nava V."/>
            <person name="Pujic P."/>
        </authorList>
    </citation>
    <scope>NUCLEOTIDE SEQUENCE [LARGE SCALE GENOMIC DNA]</scope>
    <source>
        <strain evidence="1 2">EML 1456</strain>
    </source>
</reference>
<proteinExistence type="predicted"/>
<dbReference type="EMBL" id="VBUU01000022">
    <property type="protein sequence ID" value="TLG04683.1"/>
    <property type="molecule type" value="Genomic_DNA"/>
</dbReference>
<dbReference type="InterPro" id="IPR011990">
    <property type="entry name" value="TPR-like_helical_dom_sf"/>
</dbReference>
<name>A0A5R8PA48_9NOCA</name>
<sequence>MAVPVDIERVDAAEVGRVDAAAIDQYVTVNRALWAVYASARSKSAVFPAVREHSAALVDGLGRTGSEAVRRQLFELAAEAFQLAGEILFDGDRYADSAHCYTVAASLSKEAGAKALWACALTRRAYLDVYGDRAADAIPLLEAARHLAREGDPAMATRYWVDTVYAHALAGTGDAGWERAVDAAEDVCSIGPLMTKGWLRFNGARLDEERAACHIRLGEAGRAERLLSPLLEQQLSPRRRAGVLIDLSAARALNRDPVHSVRFGGMALDIARQTHSGYIVRRLEQLRPCLENVAGDPHVQHLDQQIATISMNRTVRAV</sequence>
<organism evidence="1 2">
    <name type="scientific">Nocardia cyriacigeorgica</name>
    <dbReference type="NCBI Taxonomy" id="135487"/>
    <lineage>
        <taxon>Bacteria</taxon>
        <taxon>Bacillati</taxon>
        <taxon>Actinomycetota</taxon>
        <taxon>Actinomycetes</taxon>
        <taxon>Mycobacteriales</taxon>
        <taxon>Nocardiaceae</taxon>
        <taxon>Nocardia</taxon>
    </lineage>
</organism>
<evidence type="ECO:0000313" key="1">
    <source>
        <dbReference type="EMBL" id="TLG04683.1"/>
    </source>
</evidence>
<protein>
    <submittedName>
        <fullName evidence="1">Transcriptional regulator</fullName>
    </submittedName>
</protein>